<keyword evidence="6" id="KW-0547">Nucleotide-binding</keyword>
<dbReference type="PROSITE" id="PS51711">
    <property type="entry name" value="G_FEOB"/>
    <property type="match status" value="1"/>
</dbReference>
<dbReference type="InterPro" id="IPR027417">
    <property type="entry name" value="P-loop_NTPase"/>
</dbReference>
<keyword evidence="17" id="KW-1185">Reference proteome</keyword>
<feature type="domain" description="FeoB-type G" evidence="15">
    <location>
        <begin position="120"/>
        <end position="283"/>
    </location>
</feature>
<keyword evidence="7 14" id="KW-1133">Transmembrane helix</keyword>
<reference evidence="17" key="1">
    <citation type="journal article" date="2019" name="Int. J. Syst. Evol. Microbiol.">
        <title>The Global Catalogue of Microorganisms (GCM) 10K type strain sequencing project: providing services to taxonomists for standard genome sequencing and annotation.</title>
        <authorList>
            <consortium name="The Broad Institute Genomics Platform"/>
            <consortium name="The Broad Institute Genome Sequencing Center for Infectious Disease"/>
            <person name="Wu L."/>
            <person name="Ma J."/>
        </authorList>
    </citation>
    <scope>NUCLEOTIDE SEQUENCE [LARGE SCALE GENOMIC DNA]</scope>
    <source>
        <strain evidence="17">CGMCC 4.7357</strain>
    </source>
</reference>
<keyword evidence="5 14" id="KW-0812">Transmembrane</keyword>
<comment type="subcellular location">
    <subcellularLocation>
        <location evidence="14">Cell inner membrane</location>
        <topology evidence="14">Multi-pass membrane protein</topology>
    </subcellularLocation>
    <subcellularLocation>
        <location evidence="1">Cell membrane</location>
        <topology evidence="1">Multi-pass membrane protein</topology>
    </subcellularLocation>
</comment>
<dbReference type="Pfam" id="PF07670">
    <property type="entry name" value="Gate"/>
    <property type="match status" value="2"/>
</dbReference>
<dbReference type="SUPFAM" id="SSF52540">
    <property type="entry name" value="P-loop containing nucleoside triphosphate hydrolases"/>
    <property type="match status" value="1"/>
</dbReference>
<evidence type="ECO:0000256" key="9">
    <source>
        <dbReference type="ARBA" id="ARBA00023065"/>
    </source>
</evidence>
<organism evidence="16 17">
    <name type="scientific">Falsiporphyromonas endometrii</name>
    <dbReference type="NCBI Taxonomy" id="1387297"/>
    <lineage>
        <taxon>Bacteria</taxon>
        <taxon>Pseudomonadati</taxon>
        <taxon>Bacteroidota</taxon>
        <taxon>Bacteroidia</taxon>
        <taxon>Bacteroidales</taxon>
        <taxon>Porphyromonadaceae</taxon>
        <taxon>Falsiporphyromonas</taxon>
    </lineage>
</organism>
<dbReference type="InterPro" id="IPR007167">
    <property type="entry name" value="Fe-transptr_FeoA-like"/>
</dbReference>
<protein>
    <recommendedName>
        <fullName evidence="12 13">Ferrous iron transport protein B</fullName>
    </recommendedName>
</protein>
<feature type="transmembrane region" description="Helical" evidence="14">
    <location>
        <begin position="836"/>
        <end position="859"/>
    </location>
</feature>
<evidence type="ECO:0000256" key="7">
    <source>
        <dbReference type="ARBA" id="ARBA00022989"/>
    </source>
</evidence>
<dbReference type="InterPro" id="IPR005225">
    <property type="entry name" value="Small_GTP-bd"/>
</dbReference>
<evidence type="ECO:0000256" key="2">
    <source>
        <dbReference type="ARBA" id="ARBA00022448"/>
    </source>
</evidence>
<feature type="transmembrane region" description="Helical" evidence="14">
    <location>
        <begin position="579"/>
        <end position="599"/>
    </location>
</feature>
<keyword evidence="11 14" id="KW-0472">Membrane</keyword>
<dbReference type="CDD" id="cd01879">
    <property type="entry name" value="FeoB"/>
    <property type="match status" value="1"/>
</dbReference>
<dbReference type="InterPro" id="IPR011640">
    <property type="entry name" value="Fe2_transport_prot_B_C"/>
</dbReference>
<dbReference type="Gene3D" id="3.40.50.300">
    <property type="entry name" value="P-loop containing nucleotide triphosphate hydrolases"/>
    <property type="match status" value="1"/>
</dbReference>
<keyword evidence="3" id="KW-1003">Cell membrane</keyword>
<dbReference type="RefSeq" id="WP_380077669.1">
    <property type="nucleotide sequence ID" value="NZ_JBHSGO010000044.1"/>
</dbReference>
<dbReference type="PANTHER" id="PTHR43185:SF1">
    <property type="entry name" value="FE(2+) TRANSPORTER FEOB"/>
    <property type="match status" value="1"/>
</dbReference>
<dbReference type="InterPro" id="IPR038157">
    <property type="entry name" value="FeoA_core_dom"/>
</dbReference>
<dbReference type="PANTHER" id="PTHR43185">
    <property type="entry name" value="FERROUS IRON TRANSPORT PROTEIN B"/>
    <property type="match status" value="1"/>
</dbReference>
<keyword evidence="10 14" id="KW-0342">GTP-binding</keyword>
<evidence type="ECO:0000256" key="12">
    <source>
        <dbReference type="ARBA" id="ARBA00031200"/>
    </source>
</evidence>
<evidence type="ECO:0000256" key="10">
    <source>
        <dbReference type="ARBA" id="ARBA00023134"/>
    </source>
</evidence>
<dbReference type="Pfam" id="PF17910">
    <property type="entry name" value="FeoB_Cyto"/>
    <property type="match status" value="1"/>
</dbReference>
<evidence type="ECO:0000256" key="5">
    <source>
        <dbReference type="ARBA" id="ARBA00022692"/>
    </source>
</evidence>
<evidence type="ECO:0000256" key="1">
    <source>
        <dbReference type="ARBA" id="ARBA00004651"/>
    </source>
</evidence>
<evidence type="ECO:0000259" key="15">
    <source>
        <dbReference type="PROSITE" id="PS51711"/>
    </source>
</evidence>
<dbReference type="InterPro" id="IPR006073">
    <property type="entry name" value="GTP-bd"/>
</dbReference>
<gene>
    <name evidence="16" type="primary">feoB</name>
    <name evidence="16" type="ORF">ACFO3G_02500</name>
</gene>
<dbReference type="InterPro" id="IPR050860">
    <property type="entry name" value="FeoB_GTPase"/>
</dbReference>
<dbReference type="Pfam" id="PF04023">
    <property type="entry name" value="FeoA"/>
    <property type="match status" value="1"/>
</dbReference>
<feature type="transmembrane region" description="Helical" evidence="14">
    <location>
        <begin position="413"/>
        <end position="433"/>
    </location>
</feature>
<evidence type="ECO:0000256" key="4">
    <source>
        <dbReference type="ARBA" id="ARBA00022496"/>
    </source>
</evidence>
<dbReference type="Pfam" id="PF02421">
    <property type="entry name" value="FeoB_N"/>
    <property type="match status" value="1"/>
</dbReference>
<keyword evidence="8 14" id="KW-0408">Iron</keyword>
<comment type="function">
    <text evidence="14">Probable transporter of a GTP-driven Fe(2+) uptake system.</text>
</comment>
<comment type="caution">
    <text evidence="16">The sequence shown here is derived from an EMBL/GenBank/DDBJ whole genome shotgun (WGS) entry which is preliminary data.</text>
</comment>
<feature type="transmembrane region" description="Helical" evidence="14">
    <location>
        <begin position="465"/>
        <end position="490"/>
    </location>
</feature>
<dbReference type="InterPro" id="IPR008988">
    <property type="entry name" value="Transcriptional_repressor_C"/>
</dbReference>
<evidence type="ECO:0000313" key="16">
    <source>
        <dbReference type="EMBL" id="MFC4665488.1"/>
    </source>
</evidence>
<feature type="transmembrane region" description="Helical" evidence="14">
    <location>
        <begin position="805"/>
        <end position="827"/>
    </location>
</feature>
<dbReference type="InterPro" id="IPR003373">
    <property type="entry name" value="Fe2_transport_prot-B"/>
</dbReference>
<evidence type="ECO:0000256" key="8">
    <source>
        <dbReference type="ARBA" id="ARBA00023004"/>
    </source>
</evidence>
<dbReference type="Gene3D" id="2.30.30.90">
    <property type="match status" value="1"/>
</dbReference>
<dbReference type="SMART" id="SM00899">
    <property type="entry name" value="FeoA"/>
    <property type="match status" value="1"/>
</dbReference>
<feature type="transmembrane region" description="Helical" evidence="14">
    <location>
        <begin position="637"/>
        <end position="658"/>
    </location>
</feature>
<dbReference type="PRINTS" id="PR00326">
    <property type="entry name" value="GTP1OBG"/>
</dbReference>
<dbReference type="InterPro" id="IPR041069">
    <property type="entry name" value="FeoB_Cyto"/>
</dbReference>
<comment type="similarity">
    <text evidence="14">Belongs to the TRAFAC class TrmE-Era-EngA-EngB-Septin-like GTPase superfamily. FeoB GTPase (TC 9.A.8) family.</text>
</comment>
<evidence type="ECO:0000313" key="17">
    <source>
        <dbReference type="Proteomes" id="UP001596020"/>
    </source>
</evidence>
<keyword evidence="4 14" id="KW-0410">Iron transport</keyword>
<dbReference type="EMBL" id="JBHSGO010000044">
    <property type="protein sequence ID" value="MFC4665488.1"/>
    <property type="molecule type" value="Genomic_DNA"/>
</dbReference>
<dbReference type="SUPFAM" id="SSF50037">
    <property type="entry name" value="C-terminal domain of transcriptional repressors"/>
    <property type="match status" value="1"/>
</dbReference>
<feature type="transmembrane region" description="Helical" evidence="14">
    <location>
        <begin position="519"/>
        <end position="536"/>
    </location>
</feature>
<dbReference type="NCBIfam" id="TIGR00437">
    <property type="entry name" value="feoB"/>
    <property type="match status" value="1"/>
</dbReference>
<name>A0ABV9K668_9PORP</name>
<sequence>MNLSELKTGQRAVILSVGGSGMFRKRILEMGFVRGKVVTAVLSAPLKDPVYYRLLNYNVSLRQEDARRIEVELLAPGAQPVDLCDSLPIDDLLRIRQAESSRYHSSSSSSSPLVGIGKKHIRVALLGNPNCGKTSLFNRASGAHEHVGNYSGVTVEAHTGYFNHNGYKIEIVDLPGTYSLSPYSPEELYIREYLTGSNRPDIVLNVVDSTNLERNLYLTLQIKEIGLPVVMALNMYDELEKRQDKLDDRKLSVLLGIPMVPTVCRSGKGIPYLFDKIIDTFCGRDPIEQPITINYGNIVEPQIESLSHKLAEHFPDMPVEVLPRYVAVRLLEKDSHTEAYIRKHSPKAEFIFSARNYALSQIDNLSHGETAETLITDSRYGFITGALKETYQPSRKILKTLSEKVDHWMTHRFWGFPIFLLIMFIMFEATFVLGKYPMDWIEMGVRSLADLIGAYMAEGSLKDMLLDGVIGGVGGVIVFLPNILILYFFISLMEDSGYMSRAAFIMDKLMHKMGLHGKSFIPLVMGFGCNVPAIMATRTIESPKSRMITMLVLPLMSCSARLPVYLLIAGAFFPHSAGAVLFVIYLLGIILAVLSARLFKKTLFGGEDMPFVMELPPYRIPTWRSVLIHMWDRGKQYLRKMGGIILVASIVIWFLGYFPRNNYDDPTIQKEIAEVATSLKKEAAKDMHNHPEAVESTVVRDSLPLEKIFTAQENRAFEERAGHIVQQENSFIGRIGQFIEPTIKPLGFDWKIGVALLSGAASKEIVVSTLGIIYTGDGSQAAEASLTEKLRTETNSLGEPSFTPLVAWSLMVFVLIYFPCIAVIAAIGKESGSWKWALFTIVYSCTLAWIMAFVVYQIGTLL</sequence>
<dbReference type="Pfam" id="PF07664">
    <property type="entry name" value="FeoB_C"/>
    <property type="match status" value="1"/>
</dbReference>
<feature type="transmembrane region" description="Helical" evidence="14">
    <location>
        <begin position="548"/>
        <end position="573"/>
    </location>
</feature>
<evidence type="ECO:0000256" key="3">
    <source>
        <dbReference type="ARBA" id="ARBA00022475"/>
    </source>
</evidence>
<keyword evidence="2 14" id="KW-0813">Transport</keyword>
<dbReference type="InterPro" id="IPR030389">
    <property type="entry name" value="G_FEOB_dom"/>
</dbReference>
<accession>A0ABV9K668</accession>
<dbReference type="NCBIfam" id="TIGR00231">
    <property type="entry name" value="small_GTP"/>
    <property type="match status" value="1"/>
</dbReference>
<dbReference type="Proteomes" id="UP001596020">
    <property type="component" value="Unassembled WGS sequence"/>
</dbReference>
<keyword evidence="9" id="KW-0406">Ion transport</keyword>
<evidence type="ECO:0000256" key="6">
    <source>
        <dbReference type="ARBA" id="ARBA00022741"/>
    </source>
</evidence>
<evidence type="ECO:0000256" key="13">
    <source>
        <dbReference type="NCBIfam" id="TIGR00437"/>
    </source>
</evidence>
<dbReference type="InterPro" id="IPR011642">
    <property type="entry name" value="Gate_dom"/>
</dbReference>
<evidence type="ECO:0000256" key="11">
    <source>
        <dbReference type="ARBA" id="ARBA00023136"/>
    </source>
</evidence>
<dbReference type="Gene3D" id="1.10.287.1770">
    <property type="match status" value="1"/>
</dbReference>
<evidence type="ECO:0000256" key="14">
    <source>
        <dbReference type="RuleBase" id="RU362098"/>
    </source>
</evidence>
<proteinExistence type="inferred from homology"/>